<keyword evidence="3" id="KW-1185">Reference proteome</keyword>
<dbReference type="Gene3D" id="3.30.70.790">
    <property type="entry name" value="UreE, C-terminal domain"/>
    <property type="match status" value="1"/>
</dbReference>
<name>A0ABX7B7M9_9PROT</name>
<reference evidence="2" key="1">
    <citation type="submission" date="2021-02" db="EMBL/GenBank/DDBJ databases">
        <title>Skermanella TT6 skin isolate.</title>
        <authorList>
            <person name="Lee K."/>
            <person name="Ganzorig M."/>
        </authorList>
    </citation>
    <scope>NUCLEOTIDE SEQUENCE</scope>
    <source>
        <strain evidence="2">TT6</strain>
    </source>
</reference>
<gene>
    <name evidence="2" type="ORF">IGS68_02605</name>
</gene>
<evidence type="ECO:0000313" key="3">
    <source>
        <dbReference type="Proteomes" id="UP000595197"/>
    </source>
</evidence>
<dbReference type="Pfam" id="PF09413">
    <property type="entry name" value="DUF2007"/>
    <property type="match status" value="1"/>
</dbReference>
<proteinExistence type="predicted"/>
<evidence type="ECO:0000259" key="1">
    <source>
        <dbReference type="Pfam" id="PF09413"/>
    </source>
</evidence>
<dbReference type="InterPro" id="IPR011322">
    <property type="entry name" value="N-reg_PII-like_a/b"/>
</dbReference>
<dbReference type="EMBL" id="CP067420">
    <property type="protein sequence ID" value="QQP90177.1"/>
    <property type="molecule type" value="Genomic_DNA"/>
</dbReference>
<dbReference type="SUPFAM" id="SSF54913">
    <property type="entry name" value="GlnB-like"/>
    <property type="match status" value="1"/>
</dbReference>
<protein>
    <submittedName>
        <fullName evidence="2">DUF2007 domain-containing protein</fullName>
    </submittedName>
</protein>
<dbReference type="RefSeq" id="WP_201077114.1">
    <property type="nucleotide sequence ID" value="NZ_CP067420.1"/>
</dbReference>
<feature type="domain" description="DUF2007" evidence="1">
    <location>
        <begin position="1"/>
        <end position="66"/>
    </location>
</feature>
<dbReference type="InterPro" id="IPR018551">
    <property type="entry name" value="DUF2007"/>
</dbReference>
<accession>A0ABX7B7M9</accession>
<sequence length="71" mass="7705">MKELLRTVDPVLLSWLTALLADAGIEAVVLDTYTSILEGSIGAIPRRLMVAEEDYAAARRILEEAGHLAPD</sequence>
<organism evidence="2 3">
    <name type="scientific">Skermanella cutis</name>
    <dbReference type="NCBI Taxonomy" id="2775420"/>
    <lineage>
        <taxon>Bacteria</taxon>
        <taxon>Pseudomonadati</taxon>
        <taxon>Pseudomonadota</taxon>
        <taxon>Alphaproteobacteria</taxon>
        <taxon>Rhodospirillales</taxon>
        <taxon>Azospirillaceae</taxon>
        <taxon>Skermanella</taxon>
    </lineage>
</organism>
<evidence type="ECO:0000313" key="2">
    <source>
        <dbReference type="EMBL" id="QQP90177.1"/>
    </source>
</evidence>
<dbReference type="Proteomes" id="UP000595197">
    <property type="component" value="Chromosome"/>
</dbReference>